<dbReference type="SUPFAM" id="SSF47413">
    <property type="entry name" value="lambda repressor-like DNA-binding domains"/>
    <property type="match status" value="1"/>
</dbReference>
<comment type="caution">
    <text evidence="2">The sequence shown here is derived from an EMBL/GenBank/DDBJ whole genome shotgun (WGS) entry which is preliminary data.</text>
</comment>
<dbReference type="CDD" id="cd00093">
    <property type="entry name" value="HTH_XRE"/>
    <property type="match status" value="1"/>
</dbReference>
<dbReference type="Pfam" id="PF13560">
    <property type="entry name" value="HTH_31"/>
    <property type="match status" value="1"/>
</dbReference>
<name>A0A8J3QHS2_9ACTN</name>
<keyword evidence="3" id="KW-1185">Reference proteome</keyword>
<dbReference type="SMART" id="SM00530">
    <property type="entry name" value="HTH_XRE"/>
    <property type="match status" value="1"/>
</dbReference>
<evidence type="ECO:0000313" key="3">
    <source>
        <dbReference type="Proteomes" id="UP000612899"/>
    </source>
</evidence>
<dbReference type="RefSeq" id="WP_203914597.1">
    <property type="nucleotide sequence ID" value="NZ_BONY01000110.1"/>
</dbReference>
<dbReference type="InterPro" id="IPR010982">
    <property type="entry name" value="Lambda_DNA-bd_dom_sf"/>
</dbReference>
<dbReference type="Gene3D" id="1.10.260.40">
    <property type="entry name" value="lambda repressor-like DNA-binding domains"/>
    <property type="match status" value="1"/>
</dbReference>
<reference evidence="2" key="1">
    <citation type="submission" date="2021-01" db="EMBL/GenBank/DDBJ databases">
        <title>Whole genome shotgun sequence of Rhizocola hellebori NBRC 109834.</title>
        <authorList>
            <person name="Komaki H."/>
            <person name="Tamura T."/>
        </authorList>
    </citation>
    <scope>NUCLEOTIDE SEQUENCE</scope>
    <source>
        <strain evidence="2">NBRC 109834</strain>
    </source>
</reference>
<evidence type="ECO:0000259" key="1">
    <source>
        <dbReference type="PROSITE" id="PS50943"/>
    </source>
</evidence>
<dbReference type="GO" id="GO:0003677">
    <property type="term" value="F:DNA binding"/>
    <property type="evidence" value="ECO:0007669"/>
    <property type="project" value="InterPro"/>
</dbReference>
<evidence type="ECO:0000313" key="2">
    <source>
        <dbReference type="EMBL" id="GIH10876.1"/>
    </source>
</evidence>
<dbReference type="PROSITE" id="PS50943">
    <property type="entry name" value="HTH_CROC1"/>
    <property type="match status" value="1"/>
</dbReference>
<dbReference type="SUPFAM" id="SSF48452">
    <property type="entry name" value="TPR-like"/>
    <property type="match status" value="1"/>
</dbReference>
<sequence length="417" mass="44974">MPVTISRATFGARLRHYRMAAGLSLGQLAIAVHYTKGHLSRVELGHKSPSDDLVRLCEAVLGSRGELTRLAAATQRPRPAGDAHARFAADNSASDLTDEVTREPLWPLRNRAVTENGGAGPAELRAMRAIYDNLRAMGQRMSAATMTPPLASHTRMLLKLASQSSSGIRESALALAARFAEYAGWMAQEDGDDAHAAWWTDWACEFAAAGEDHCLVSYGFVRKALIALYQGDAATTVELAQRAQTESISDRVRGLAAQREAQGHALGGDYEQCRRALDRAARFLGRVDTSDPQPVIGTTNVIDPVAMTLGWCLYDLGRPAEAAPVLRREIERIPPQAARARTRYGARLALALAGSGEVDEACAVAAPVLVSYGNLQSATIRADLRNLAGTLNRWHHQRAVAVLMPDLSAALRQRTAA</sequence>
<feature type="domain" description="HTH cro/C1-type" evidence="1">
    <location>
        <begin position="14"/>
        <end position="67"/>
    </location>
</feature>
<proteinExistence type="predicted"/>
<protein>
    <recommendedName>
        <fullName evidence="1">HTH cro/C1-type domain-containing protein</fullName>
    </recommendedName>
</protein>
<dbReference type="EMBL" id="BONY01000110">
    <property type="protein sequence ID" value="GIH10876.1"/>
    <property type="molecule type" value="Genomic_DNA"/>
</dbReference>
<gene>
    <name evidence="2" type="ORF">Rhe02_89430</name>
</gene>
<dbReference type="AlphaFoldDB" id="A0A8J3QHS2"/>
<dbReference type="InterPro" id="IPR001387">
    <property type="entry name" value="Cro/C1-type_HTH"/>
</dbReference>
<organism evidence="2 3">
    <name type="scientific">Rhizocola hellebori</name>
    <dbReference type="NCBI Taxonomy" id="1392758"/>
    <lineage>
        <taxon>Bacteria</taxon>
        <taxon>Bacillati</taxon>
        <taxon>Actinomycetota</taxon>
        <taxon>Actinomycetes</taxon>
        <taxon>Micromonosporales</taxon>
        <taxon>Micromonosporaceae</taxon>
        <taxon>Rhizocola</taxon>
    </lineage>
</organism>
<dbReference type="InterPro" id="IPR011990">
    <property type="entry name" value="TPR-like_helical_dom_sf"/>
</dbReference>
<accession>A0A8J3QHS2</accession>
<dbReference type="Proteomes" id="UP000612899">
    <property type="component" value="Unassembled WGS sequence"/>
</dbReference>
<dbReference type="Gene3D" id="1.25.40.10">
    <property type="entry name" value="Tetratricopeptide repeat domain"/>
    <property type="match status" value="1"/>
</dbReference>